<sequence length="574" mass="64884">MRARNLLNSLRARLPSLRMAGTGRTGGITMKSVSPDTHHNDELFRYTSGRWIYNEHLRLSERQLEFDVSELKSIIASSSGQAISDIVDFSKLSEGGYNRVFQARFKDGQCVIARLPYPSTTPEHYAVASEVATLGYLRLHGICTPKVYAWCSTKTNPVGSEYIIMEKLGGIPLGDIWYSMTPREQHSMMKKIVHWEAQLMSLSFPAYGSIYYRKDLTSEKKISLPGQNDVEFCMGPISHYSWWHGGRNVLNIDRGPWVSSAEIFRAVGERELSWTKLYAKPRLPYERLYGEIYKFRKVSPDTHVRNLLDYLKLAPFLGFGAGTALHRPVIRHPDLQPNNILVSSSNEIVGFIDWQHSSILPLGLAAGIPQHFQNYGDPHSDELREPQLQLPSNFDSLSPSEQASVRVTQQKRLVHFLYAAFTRRLNEVHYDAIFDNSAILHQRLFKSAGAPWEGDSVTLKADMIRIQSWEDVVAYGSVASKGGAPSLPPIQYSDGVVQETLDLDSRQREADTAIEQMRHALGVDVLGWVSNSEYEDVKELAQEMKARMLEAAKTADEITGVRDYFPFDDFDESA</sequence>
<dbReference type="AlphaFoldDB" id="A0A167XMW6"/>
<dbReference type="Gene3D" id="3.30.200.20">
    <property type="entry name" value="Phosphorylase Kinase, domain 1"/>
    <property type="match status" value="1"/>
</dbReference>
<dbReference type="Proteomes" id="UP000076449">
    <property type="component" value="Chromosome I"/>
</dbReference>
<proteinExistence type="predicted"/>
<name>A0A167XMW6_PENCH</name>
<accession>A0A167XMW6</accession>
<dbReference type="PANTHER" id="PTHR36091">
    <property type="entry name" value="ALTERED INHERITANCE OF MITOCHONDRIA PROTEIN 9, MITOCHONDRIAL"/>
    <property type="match status" value="1"/>
</dbReference>
<dbReference type="GO" id="GO:0005739">
    <property type="term" value="C:mitochondrion"/>
    <property type="evidence" value="ECO:0007669"/>
    <property type="project" value="TreeGrafter"/>
</dbReference>
<protein>
    <submittedName>
        <fullName evidence="1">Altered inheritance of mitochondria protein</fullName>
    </submittedName>
</protein>
<dbReference type="Gene3D" id="3.90.1200.10">
    <property type="match status" value="1"/>
</dbReference>
<gene>
    <name evidence="1" type="ORF">EN45_031740</name>
</gene>
<dbReference type="InterPro" id="IPR011009">
    <property type="entry name" value="Kinase-like_dom_sf"/>
</dbReference>
<reference evidence="1" key="1">
    <citation type="journal article" date="2014" name="Genome Announc.">
        <title>Complete sequencing and chromosome-scale genome assembly of the industrial progenitor strain P2niaD18 from the penicillin producer Penicillium chrysogenum.</title>
        <authorList>
            <person name="Specht T."/>
            <person name="Dahlmann T.A."/>
            <person name="Zadra I."/>
            <person name="Kurnsteiner H."/>
            <person name="Kuck U."/>
        </authorList>
    </citation>
    <scope>NUCLEOTIDE SEQUENCE [LARGE SCALE GENOMIC DNA]</scope>
    <source>
        <strain evidence="1">P2niaD18</strain>
    </source>
</reference>
<dbReference type="EMBL" id="CM002798">
    <property type="protein sequence ID" value="KZN93006.1"/>
    <property type="molecule type" value="Genomic_DNA"/>
</dbReference>
<dbReference type="InterPro" id="IPR051035">
    <property type="entry name" value="Mito_inheritance_9"/>
</dbReference>
<evidence type="ECO:0000313" key="1">
    <source>
        <dbReference type="EMBL" id="KZN93006.1"/>
    </source>
</evidence>
<organism evidence="1">
    <name type="scientific">Penicillium chrysogenum</name>
    <name type="common">Penicillium notatum</name>
    <dbReference type="NCBI Taxonomy" id="5076"/>
    <lineage>
        <taxon>Eukaryota</taxon>
        <taxon>Fungi</taxon>
        <taxon>Dikarya</taxon>
        <taxon>Ascomycota</taxon>
        <taxon>Pezizomycotina</taxon>
        <taxon>Eurotiomycetes</taxon>
        <taxon>Eurotiomycetidae</taxon>
        <taxon>Eurotiales</taxon>
        <taxon>Aspergillaceae</taxon>
        <taxon>Penicillium</taxon>
        <taxon>Penicillium chrysogenum species complex</taxon>
    </lineage>
</organism>
<dbReference type="PANTHER" id="PTHR36091:SF2">
    <property type="entry name" value="AMINOGLYCOSIDE PHOSPHOTRANSFERASE DOMAIN-CONTAINING PROTEIN"/>
    <property type="match status" value="1"/>
</dbReference>
<dbReference type="SUPFAM" id="SSF56112">
    <property type="entry name" value="Protein kinase-like (PK-like)"/>
    <property type="match status" value="1"/>
</dbReference>